<evidence type="ECO:0000313" key="4">
    <source>
        <dbReference type="Proteomes" id="UP000249354"/>
    </source>
</evidence>
<accession>A0A2W4UKD0</accession>
<evidence type="ECO:0000313" key="3">
    <source>
        <dbReference type="EMBL" id="PZO21806.1"/>
    </source>
</evidence>
<feature type="region of interest" description="Disordered" evidence="1">
    <location>
        <begin position="393"/>
        <end position="415"/>
    </location>
</feature>
<dbReference type="AlphaFoldDB" id="A0A2W4UKD0"/>
<organism evidence="3 4">
    <name type="scientific">Leptolyngbya foveolarum</name>
    <dbReference type="NCBI Taxonomy" id="47253"/>
    <lineage>
        <taxon>Bacteria</taxon>
        <taxon>Bacillati</taxon>
        <taxon>Cyanobacteriota</taxon>
        <taxon>Cyanophyceae</taxon>
        <taxon>Leptolyngbyales</taxon>
        <taxon>Leptolyngbyaceae</taxon>
        <taxon>Leptolyngbya group</taxon>
        <taxon>Leptolyngbya</taxon>
    </lineage>
</organism>
<proteinExistence type="predicted"/>
<feature type="signal peptide" evidence="2">
    <location>
        <begin position="1"/>
        <end position="35"/>
    </location>
</feature>
<dbReference type="Proteomes" id="UP000249354">
    <property type="component" value="Unassembled WGS sequence"/>
</dbReference>
<reference evidence="4" key="1">
    <citation type="submission" date="2018-04" db="EMBL/GenBank/DDBJ databases">
        <authorList>
            <person name="Cornet L."/>
        </authorList>
    </citation>
    <scope>NUCLEOTIDE SEQUENCE [LARGE SCALE GENOMIC DNA]</scope>
</reference>
<feature type="compositionally biased region" description="Polar residues" evidence="1">
    <location>
        <begin position="393"/>
        <end position="403"/>
    </location>
</feature>
<keyword evidence="2" id="KW-0732">Signal</keyword>
<feature type="compositionally biased region" description="Pro residues" evidence="1">
    <location>
        <begin position="406"/>
        <end position="415"/>
    </location>
</feature>
<evidence type="ECO:0000256" key="2">
    <source>
        <dbReference type="SAM" id="SignalP"/>
    </source>
</evidence>
<dbReference type="EMBL" id="QBMC01000017">
    <property type="protein sequence ID" value="PZO21806.1"/>
    <property type="molecule type" value="Genomic_DNA"/>
</dbReference>
<reference evidence="3 4" key="2">
    <citation type="submission" date="2018-06" db="EMBL/GenBank/DDBJ databases">
        <title>Metagenomic assembly of (sub)arctic Cyanobacteria and their associated microbiome from non-axenic cultures.</title>
        <authorList>
            <person name="Baurain D."/>
        </authorList>
    </citation>
    <scope>NUCLEOTIDE SEQUENCE [LARGE SCALE GENOMIC DNA]</scope>
    <source>
        <strain evidence="3">ULC129bin1</strain>
    </source>
</reference>
<sequence>MGKRLEHLFQFIRWGLLTGAASMLTLGMNTLPAAADELNDWGYDSQTRSLTITLPPNISPSVSVLASDQLLIVLPNTQIGDVAGLTVGDGVVDNIVLEQTTPETLWMIVEFAEGTVLANTQSVVPVGGGVDSASQQWEVRPAVVASSGVGSSAIANGPTVNGSGAESLRTPAVDVAQADFPDLPILEPGIVLSEPVRVPSIPPASIPAPPPVAEASRPAISISDVPEEVAEEVVEEVAEEVAEEVIASEESVPIEVISNDLGEANTGDEVAASADVPAEPPFLGEGAFEVPVINETALSEDRSDKFAEDSVGADEPVAVATPEEPVPTMEADKTPVEAVAAAEREPTIEADVVPGDRVAAALSLQTRVDASAAVEPAPVADEFEPEQIDLSAQGVTPQNTTNRWPDPIPFGVPLP</sequence>
<protein>
    <recommendedName>
        <fullName evidence="5">AMIN domain-containing protein</fullName>
    </recommendedName>
</protein>
<comment type="caution">
    <text evidence="3">The sequence shown here is derived from an EMBL/GenBank/DDBJ whole genome shotgun (WGS) entry which is preliminary data.</text>
</comment>
<feature type="chain" id="PRO_5015884065" description="AMIN domain-containing protein" evidence="2">
    <location>
        <begin position="36"/>
        <end position="415"/>
    </location>
</feature>
<evidence type="ECO:0008006" key="5">
    <source>
        <dbReference type="Google" id="ProtNLM"/>
    </source>
</evidence>
<gene>
    <name evidence="3" type="ORF">DCF25_04475</name>
</gene>
<evidence type="ECO:0000256" key="1">
    <source>
        <dbReference type="SAM" id="MobiDB-lite"/>
    </source>
</evidence>
<name>A0A2W4UKD0_9CYAN</name>